<feature type="transmembrane region" description="Helical" evidence="1">
    <location>
        <begin position="34"/>
        <end position="58"/>
    </location>
</feature>
<organism evidence="3 4">
    <name type="scientific">Sulfuriferula multivorans</name>
    <dbReference type="NCBI Taxonomy" id="1559896"/>
    <lineage>
        <taxon>Bacteria</taxon>
        <taxon>Pseudomonadati</taxon>
        <taxon>Pseudomonadota</taxon>
        <taxon>Betaproteobacteria</taxon>
        <taxon>Nitrosomonadales</taxon>
        <taxon>Sulfuricellaceae</taxon>
        <taxon>Sulfuriferula</taxon>
    </lineage>
</organism>
<feature type="transmembrane region" description="Helical" evidence="1">
    <location>
        <begin position="12"/>
        <end position="28"/>
    </location>
</feature>
<feature type="domain" description="Inner membrane protein YgaP-like transmembrane" evidence="2">
    <location>
        <begin position="1"/>
        <end position="68"/>
    </location>
</feature>
<dbReference type="EMBL" id="JAAFGW010000086">
    <property type="protein sequence ID" value="NDP48158.1"/>
    <property type="molecule type" value="Genomic_DNA"/>
</dbReference>
<dbReference type="InterPro" id="IPR021309">
    <property type="entry name" value="YgaP-like_TM"/>
</dbReference>
<proteinExistence type="predicted"/>
<evidence type="ECO:0000313" key="3">
    <source>
        <dbReference type="EMBL" id="NDP48158.1"/>
    </source>
</evidence>
<dbReference type="Pfam" id="PF11127">
    <property type="entry name" value="YgaP-like_TM"/>
    <property type="match status" value="1"/>
</dbReference>
<evidence type="ECO:0000256" key="1">
    <source>
        <dbReference type="SAM" id="Phobius"/>
    </source>
</evidence>
<comment type="caution">
    <text evidence="3">The sequence shown here is derived from an EMBL/GenBank/DDBJ whole genome shotgun (WGS) entry which is preliminary data.</text>
</comment>
<name>A0A7C9JWV9_9PROT</name>
<sequence length="68" mass="7200">MAKNVGGLDRLIRAVVGGGLIYYAMSNLPGSDSFMVPAGIVGFVLILTAIFGWCPAYLPFGFKTSKTK</sequence>
<dbReference type="AlphaFoldDB" id="A0A7C9JWV9"/>
<evidence type="ECO:0000313" key="4">
    <source>
        <dbReference type="Proteomes" id="UP000483432"/>
    </source>
</evidence>
<reference evidence="3 4" key="1">
    <citation type="submission" date="2019-09" db="EMBL/GenBank/DDBJ databases">
        <title>H2 Metabolism Revealed by Metagenomic Analysis in Subglacial Sediment of East Antarctica.</title>
        <authorList>
            <person name="Yang Z."/>
            <person name="Zhang Y."/>
            <person name="Lv Y."/>
            <person name="Yan W."/>
            <person name="Xiao X."/>
            <person name="Sun B."/>
            <person name="Ma H."/>
        </authorList>
    </citation>
    <scope>NUCLEOTIDE SEQUENCE [LARGE SCALE GENOMIC DNA]</scope>
    <source>
        <strain evidence="3">Bin2_2</strain>
    </source>
</reference>
<dbReference type="Proteomes" id="UP000483432">
    <property type="component" value="Unassembled WGS sequence"/>
</dbReference>
<accession>A0A7C9JWV9</accession>
<keyword evidence="1" id="KW-1133">Transmembrane helix</keyword>
<protein>
    <submittedName>
        <fullName evidence="3">DUF2892 domain-containing protein</fullName>
    </submittedName>
</protein>
<evidence type="ECO:0000259" key="2">
    <source>
        <dbReference type="Pfam" id="PF11127"/>
    </source>
</evidence>
<keyword evidence="1" id="KW-0812">Transmembrane</keyword>
<gene>
    <name evidence="3" type="ORF">GZ085_07145</name>
</gene>
<keyword evidence="1" id="KW-0472">Membrane</keyword>